<dbReference type="Proteomes" id="UP001305779">
    <property type="component" value="Unassembled WGS sequence"/>
</dbReference>
<dbReference type="InterPro" id="IPR018376">
    <property type="entry name" value="Enoyl-CoA_hyd/isom_CS"/>
</dbReference>
<feature type="domain" description="Formyl transferase C-terminal" evidence="3">
    <location>
        <begin position="220"/>
        <end position="309"/>
    </location>
</feature>
<dbReference type="PANTHER" id="PTHR43388:SF1">
    <property type="entry name" value="HYDROGENASE MATURATION FACTOR HOXX"/>
    <property type="match status" value="1"/>
</dbReference>
<dbReference type="InterPro" id="IPR036477">
    <property type="entry name" value="Formyl_transf_N_sf"/>
</dbReference>
<keyword evidence="5" id="KW-1185">Reference proteome</keyword>
<evidence type="ECO:0000256" key="2">
    <source>
        <dbReference type="RuleBase" id="RU003707"/>
    </source>
</evidence>
<accession>A0ABR0E965</accession>
<dbReference type="Gene3D" id="3.40.50.12230">
    <property type="match status" value="1"/>
</dbReference>
<evidence type="ECO:0000313" key="5">
    <source>
        <dbReference type="Proteomes" id="UP001305779"/>
    </source>
</evidence>
<dbReference type="SUPFAM" id="SSF52096">
    <property type="entry name" value="ClpP/crotonase"/>
    <property type="match status" value="1"/>
</dbReference>
<reference evidence="4 5" key="1">
    <citation type="journal article" date="2023" name="G3 (Bethesda)">
        <title>A chromosome-level genome assembly of Zasmidium syzygii isolated from banana leaves.</title>
        <authorList>
            <person name="van Westerhoven A.C."/>
            <person name="Mehrabi R."/>
            <person name="Talebi R."/>
            <person name="Steentjes M.B.F."/>
            <person name="Corcolon B."/>
            <person name="Chong P.A."/>
            <person name="Kema G.H.J."/>
            <person name="Seidl M.F."/>
        </authorList>
    </citation>
    <scope>NUCLEOTIDE SEQUENCE [LARGE SCALE GENOMIC DNA]</scope>
    <source>
        <strain evidence="4 5">P124</strain>
    </source>
</reference>
<dbReference type="PROSITE" id="PS00166">
    <property type="entry name" value="ENOYL_COA_HYDRATASE"/>
    <property type="match status" value="1"/>
</dbReference>
<dbReference type="InterPro" id="IPR005793">
    <property type="entry name" value="Formyl_trans_C"/>
</dbReference>
<gene>
    <name evidence="4" type="ORF">PRZ48_010504</name>
</gene>
<evidence type="ECO:0000256" key="1">
    <source>
        <dbReference type="ARBA" id="ARBA00023026"/>
    </source>
</evidence>
<dbReference type="SUPFAM" id="SSF53328">
    <property type="entry name" value="Formyltransferase"/>
    <property type="match status" value="1"/>
</dbReference>
<comment type="similarity">
    <text evidence="2">Belongs to the enoyl-CoA hydratase/isomerase family.</text>
</comment>
<dbReference type="CDD" id="cd06558">
    <property type="entry name" value="crotonase-like"/>
    <property type="match status" value="1"/>
</dbReference>
<sequence>MKILFLCTAHNSLSQRLYLALSRSHDVSIEYALSDDLMISAVALFGPDLVICPFLTTLVPKAVYEKYLTLIIHPGPPGDVGPSALDWVLLGDDGTVDDAGELLKKLDKEDCRPGRSHWGITILQAIEEFDAGPVWAFEQFEIDIDQPGLTKSELYRTGITHSAVNATIAAIARIQAAALSMTGPYLPTIKCDPSYSILSVSDNTKFQGGRLHHRPLLKAAQRDFDLSRHTAQQVSRRIRCGDSQPGAMSKTFGPNLYVYGGAVEDNLDGRLPVTTGQLPTKILGFRNNAICVSTCDGKGVWISHIRRPKIKNDKALWPKVPAVSGLISLGLLTAQDVHALNWPSLTGWNASAWKTFQEVWVDFEIDDKANKTAYLYFDFYNGAMATDQCSHLISAMDYILAESTPESPVQAVVLMGGAYFSNGIALNVIEAAADPALESWLNINRIDDVVHYLLQEFPARNIVTIAAIRGNAAAGGVALATACDVVVAGSSVVLNPAYRGVGLYGSEYHTLSYYGRCGEENARHILTDMTPLSPLQAQSIGLVDYVFPGTGTVLEDYIRTHVAFLLTPGILKQGTWKKMVDVSPTGIARARANELGEMSLDFWSARSTRYHTRRFDFVRKVKPTKTPLRFATHRRTFDDSRCDEEETDDFDSVAYFQRQAEIALLAKLRQEMAAQTIMAPPSQKRGSVSEEYDLGAAQKKKVETIFSCYYKPLEELPTPPESPMGIEELMGRPVGVPSVTSVM</sequence>
<dbReference type="Pfam" id="PF02911">
    <property type="entry name" value="Formyl_trans_C"/>
    <property type="match status" value="1"/>
</dbReference>
<evidence type="ECO:0000259" key="3">
    <source>
        <dbReference type="Pfam" id="PF02911"/>
    </source>
</evidence>
<organism evidence="4 5">
    <name type="scientific">Zasmidium cellare</name>
    <name type="common">Wine cellar mold</name>
    <name type="synonym">Racodium cellare</name>
    <dbReference type="NCBI Taxonomy" id="395010"/>
    <lineage>
        <taxon>Eukaryota</taxon>
        <taxon>Fungi</taxon>
        <taxon>Dikarya</taxon>
        <taxon>Ascomycota</taxon>
        <taxon>Pezizomycotina</taxon>
        <taxon>Dothideomycetes</taxon>
        <taxon>Dothideomycetidae</taxon>
        <taxon>Mycosphaerellales</taxon>
        <taxon>Mycosphaerellaceae</taxon>
        <taxon>Zasmidium</taxon>
    </lineage>
</organism>
<dbReference type="CDD" id="cd08650">
    <property type="entry name" value="FMT_core_HypX_N"/>
    <property type="match status" value="1"/>
</dbReference>
<evidence type="ECO:0000313" key="4">
    <source>
        <dbReference type="EMBL" id="KAK4497849.1"/>
    </source>
</evidence>
<dbReference type="EMBL" id="JAXOVC010000008">
    <property type="protein sequence ID" value="KAK4497849.1"/>
    <property type="molecule type" value="Genomic_DNA"/>
</dbReference>
<proteinExistence type="inferred from homology"/>
<comment type="caution">
    <text evidence="4">The sequence shown here is derived from an EMBL/GenBank/DDBJ whole genome shotgun (WGS) entry which is preliminary data.</text>
</comment>
<dbReference type="InterPro" id="IPR029045">
    <property type="entry name" value="ClpP/crotonase-like_dom_sf"/>
</dbReference>
<dbReference type="PANTHER" id="PTHR43388">
    <property type="entry name" value="HYDROGENASE MATURATION FACTOR HOXX"/>
    <property type="match status" value="1"/>
</dbReference>
<dbReference type="Gene3D" id="3.90.226.10">
    <property type="entry name" value="2-enoyl-CoA Hydratase, Chain A, domain 1"/>
    <property type="match status" value="1"/>
</dbReference>
<protein>
    <recommendedName>
        <fullName evidence="3">Formyl transferase C-terminal domain-containing protein</fullName>
    </recommendedName>
</protein>
<dbReference type="CDD" id="cd08701">
    <property type="entry name" value="FMT_C_HypX"/>
    <property type="match status" value="1"/>
</dbReference>
<dbReference type="InterPro" id="IPR047180">
    <property type="entry name" value="HoxX-like"/>
</dbReference>
<keyword evidence="1" id="KW-0843">Virulence</keyword>
<dbReference type="InterPro" id="IPR001753">
    <property type="entry name" value="Enoyl-CoA_hydra/iso"/>
</dbReference>
<name>A0ABR0E965_ZASCE</name>
<dbReference type="Pfam" id="PF00378">
    <property type="entry name" value="ECH_1"/>
    <property type="match status" value="1"/>
</dbReference>